<dbReference type="PANTHER" id="PTHR11709">
    <property type="entry name" value="MULTI-COPPER OXIDASE"/>
    <property type="match status" value="1"/>
</dbReference>
<protein>
    <recommendedName>
        <fullName evidence="5">laccase</fullName>
        <ecNumber evidence="5">1.10.3.2</ecNumber>
    </recommendedName>
</protein>
<dbReference type="InterPro" id="IPR001117">
    <property type="entry name" value="Cu-oxidase_2nd"/>
</dbReference>
<comment type="subcellular location">
    <subcellularLocation>
        <location evidence="3">Secreted</location>
    </subcellularLocation>
</comment>
<dbReference type="PROSITE" id="PS00080">
    <property type="entry name" value="MULTICOPPER_OXIDASE2"/>
    <property type="match status" value="1"/>
</dbReference>
<dbReference type="InterPro" id="IPR002355">
    <property type="entry name" value="Cu_oxidase_Cu_BS"/>
</dbReference>
<sequence>MVYPSLPSALLFRETLSSMNFPVRAKPEHFGIIPTSPLSPLAVISVKYGLRYRFRLVSLSCDPNFIFKIDSHNISIIEADGISHQPVTVDSLQIFAGQRYSFILNATQKIDNYWIRATPDYVNTGFANNTNSAILRYVGASPTDPTTISKNGTNLLKETDLHPLVPVPVPGVHKIGAADVSINLDIGTDLSNPASPRYTLNGVSFQPPTAPTASGFLHCHIDYHLNIGLAVILVESRTTIQQDKFEIPPAWDDLCPIYNAAANTTQLG</sequence>
<evidence type="ECO:0000256" key="7">
    <source>
        <dbReference type="ARBA" id="ARBA00022723"/>
    </source>
</evidence>
<evidence type="ECO:0000256" key="3">
    <source>
        <dbReference type="ARBA" id="ARBA00004613"/>
    </source>
</evidence>
<evidence type="ECO:0000256" key="1">
    <source>
        <dbReference type="ARBA" id="ARBA00000349"/>
    </source>
</evidence>
<comment type="catalytic activity">
    <reaction evidence="1">
        <text>4 hydroquinone + O2 = 4 benzosemiquinone + 2 H2O</text>
        <dbReference type="Rhea" id="RHEA:11276"/>
        <dbReference type="ChEBI" id="CHEBI:15377"/>
        <dbReference type="ChEBI" id="CHEBI:15379"/>
        <dbReference type="ChEBI" id="CHEBI:17594"/>
        <dbReference type="ChEBI" id="CHEBI:17977"/>
        <dbReference type="EC" id="1.10.3.2"/>
    </reaction>
</comment>
<dbReference type="SUPFAM" id="SSF49503">
    <property type="entry name" value="Cupredoxins"/>
    <property type="match status" value="2"/>
</dbReference>
<keyword evidence="7" id="KW-0479">Metal-binding</keyword>
<evidence type="ECO:0000256" key="6">
    <source>
        <dbReference type="ARBA" id="ARBA00022525"/>
    </source>
</evidence>
<evidence type="ECO:0000259" key="10">
    <source>
        <dbReference type="Pfam" id="PF00394"/>
    </source>
</evidence>
<keyword evidence="12" id="KW-1185">Reference proteome</keyword>
<reference evidence="11" key="1">
    <citation type="submission" date="2020-05" db="EMBL/GenBank/DDBJ databases">
        <title>Mycena genomes resolve the evolution of fungal bioluminescence.</title>
        <authorList>
            <person name="Tsai I.J."/>
        </authorList>
    </citation>
    <scope>NUCLEOTIDE SEQUENCE</scope>
    <source>
        <strain evidence="11">160909Yilan</strain>
    </source>
</reference>
<evidence type="ECO:0000256" key="2">
    <source>
        <dbReference type="ARBA" id="ARBA00001935"/>
    </source>
</evidence>
<keyword evidence="9" id="KW-0186">Copper</keyword>
<comment type="similarity">
    <text evidence="4">Belongs to the multicopper oxidase family.</text>
</comment>
<evidence type="ECO:0000313" key="11">
    <source>
        <dbReference type="EMBL" id="KAF7377290.1"/>
    </source>
</evidence>
<evidence type="ECO:0000313" key="12">
    <source>
        <dbReference type="Proteomes" id="UP000623467"/>
    </source>
</evidence>
<dbReference type="EC" id="1.10.3.2" evidence="5"/>
<dbReference type="EMBL" id="JACAZH010000001">
    <property type="protein sequence ID" value="KAF7377290.1"/>
    <property type="molecule type" value="Genomic_DNA"/>
</dbReference>
<dbReference type="OrthoDB" id="3018756at2759"/>
<evidence type="ECO:0000256" key="8">
    <source>
        <dbReference type="ARBA" id="ARBA00023002"/>
    </source>
</evidence>
<organism evidence="11 12">
    <name type="scientific">Mycena sanguinolenta</name>
    <dbReference type="NCBI Taxonomy" id="230812"/>
    <lineage>
        <taxon>Eukaryota</taxon>
        <taxon>Fungi</taxon>
        <taxon>Dikarya</taxon>
        <taxon>Basidiomycota</taxon>
        <taxon>Agaricomycotina</taxon>
        <taxon>Agaricomycetes</taxon>
        <taxon>Agaricomycetidae</taxon>
        <taxon>Agaricales</taxon>
        <taxon>Marasmiineae</taxon>
        <taxon>Mycenaceae</taxon>
        <taxon>Mycena</taxon>
    </lineage>
</organism>
<evidence type="ECO:0000256" key="4">
    <source>
        <dbReference type="ARBA" id="ARBA00010609"/>
    </source>
</evidence>
<dbReference type="GO" id="GO:0005576">
    <property type="term" value="C:extracellular region"/>
    <property type="evidence" value="ECO:0007669"/>
    <property type="project" value="UniProtKB-SubCell"/>
</dbReference>
<dbReference type="Pfam" id="PF00394">
    <property type="entry name" value="Cu-oxidase"/>
    <property type="match status" value="1"/>
</dbReference>
<feature type="domain" description="Plastocyanin-like" evidence="10">
    <location>
        <begin position="39"/>
        <end position="140"/>
    </location>
</feature>
<comment type="caution">
    <text evidence="11">The sequence shown here is derived from an EMBL/GenBank/DDBJ whole genome shotgun (WGS) entry which is preliminary data.</text>
</comment>
<dbReference type="Proteomes" id="UP000623467">
    <property type="component" value="Unassembled WGS sequence"/>
</dbReference>
<comment type="cofactor">
    <cofactor evidence="2">
        <name>Cu cation</name>
        <dbReference type="ChEBI" id="CHEBI:23378"/>
    </cofactor>
</comment>
<dbReference type="InterPro" id="IPR008972">
    <property type="entry name" value="Cupredoxin"/>
</dbReference>
<dbReference type="PANTHER" id="PTHR11709:SF394">
    <property type="entry name" value="FI03373P-RELATED"/>
    <property type="match status" value="1"/>
</dbReference>
<dbReference type="InterPro" id="IPR045087">
    <property type="entry name" value="Cu-oxidase_fam"/>
</dbReference>
<gene>
    <name evidence="11" type="ORF">MSAN_00149300</name>
</gene>
<dbReference type="GO" id="GO:0052716">
    <property type="term" value="F:hydroquinone:oxygen oxidoreductase activity"/>
    <property type="evidence" value="ECO:0007669"/>
    <property type="project" value="UniProtKB-EC"/>
</dbReference>
<dbReference type="GO" id="GO:0005507">
    <property type="term" value="F:copper ion binding"/>
    <property type="evidence" value="ECO:0007669"/>
    <property type="project" value="InterPro"/>
</dbReference>
<name>A0A8H7DK89_9AGAR</name>
<dbReference type="AlphaFoldDB" id="A0A8H7DK89"/>
<proteinExistence type="inferred from homology"/>
<keyword evidence="8" id="KW-0560">Oxidoreductase</keyword>
<dbReference type="Gene3D" id="2.60.40.420">
    <property type="entry name" value="Cupredoxins - blue copper proteins"/>
    <property type="match status" value="2"/>
</dbReference>
<evidence type="ECO:0000256" key="5">
    <source>
        <dbReference type="ARBA" id="ARBA00012297"/>
    </source>
</evidence>
<accession>A0A8H7DK89</accession>
<evidence type="ECO:0000256" key="9">
    <source>
        <dbReference type="ARBA" id="ARBA00023008"/>
    </source>
</evidence>
<dbReference type="FunFam" id="2.60.40.420:FF:000045">
    <property type="entry name" value="Laccase 2"/>
    <property type="match status" value="1"/>
</dbReference>
<keyword evidence="6" id="KW-0964">Secreted</keyword>